<dbReference type="Proteomes" id="UP000076630">
    <property type="component" value="Unassembled WGS sequence"/>
</dbReference>
<dbReference type="OrthoDB" id="1454383at2"/>
<dbReference type="AlphaFoldDB" id="A0A163ZZV3"/>
<protein>
    <submittedName>
        <fullName evidence="1">Uncharacterized protein</fullName>
    </submittedName>
</protein>
<proteinExistence type="predicted"/>
<organism evidence="1 2">
    <name type="scientific">Myroides marinus</name>
    <dbReference type="NCBI Taxonomy" id="703342"/>
    <lineage>
        <taxon>Bacteria</taxon>
        <taxon>Pseudomonadati</taxon>
        <taxon>Bacteroidota</taxon>
        <taxon>Flavobacteriia</taxon>
        <taxon>Flavobacteriales</taxon>
        <taxon>Flavobacteriaceae</taxon>
        <taxon>Myroides</taxon>
    </lineage>
</organism>
<dbReference type="EMBL" id="LQNU01000043">
    <property type="protein sequence ID" value="KZE82758.1"/>
    <property type="molecule type" value="Genomic_DNA"/>
</dbReference>
<evidence type="ECO:0000313" key="1">
    <source>
        <dbReference type="EMBL" id="KZE82758.1"/>
    </source>
</evidence>
<dbReference type="RefSeq" id="WP_052243580.1">
    <property type="nucleotide sequence ID" value="NZ_JWJO01000043.1"/>
</dbReference>
<evidence type="ECO:0000313" key="2">
    <source>
        <dbReference type="Proteomes" id="UP000076630"/>
    </source>
</evidence>
<accession>A0A163ZZV3</accession>
<comment type="caution">
    <text evidence="1">The sequence shown here is derived from an EMBL/GenBank/DDBJ whole genome shotgun (WGS) entry which is preliminary data.</text>
</comment>
<name>A0A163ZZV3_9FLAO</name>
<keyword evidence="2" id="KW-1185">Reference proteome</keyword>
<reference evidence="1 2" key="1">
    <citation type="submission" date="2016-01" db="EMBL/GenBank/DDBJ databases">
        <title>Whole genome sequencing of Myroides marinus L41.</title>
        <authorList>
            <person name="Hong K.W."/>
        </authorList>
    </citation>
    <scope>NUCLEOTIDE SEQUENCE [LARGE SCALE GENOMIC DNA]</scope>
    <source>
        <strain evidence="1 2">L41</strain>
    </source>
</reference>
<gene>
    <name evidence="1" type="ORF">AV926_06525</name>
</gene>
<sequence>MIHLNIGQYQRLKNSVITLLFLFIGINKTIAQEGVFSDYNNFLVIRPVELLDKTTILTQDIKSVDTSLKGAEYINKQPLFWNYLLVNYTEPEHYKSLKHINDTVALQRAYIPLVTKDASFAPLVTDYVDKVVVKTVARDTVSMNEIVNIAVKFFSITRITEKGEYVGKICVGVNDIKNTEAKRKPYIEAFAFNAIWKNRNNEQYNLYPYFIDAITKIYALNLGVNNEDRLLRAQGALFIQMLQSDQLIKLLEDEYNSDKDILPFILKPRSS</sequence>